<dbReference type="EMBL" id="CH916376">
    <property type="protein sequence ID" value="EDV95155.1"/>
    <property type="molecule type" value="Genomic_DNA"/>
</dbReference>
<feature type="region of interest" description="Disordered" evidence="1">
    <location>
        <begin position="93"/>
        <end position="120"/>
    </location>
</feature>
<feature type="region of interest" description="Disordered" evidence="1">
    <location>
        <begin position="52"/>
        <end position="71"/>
    </location>
</feature>
<accession>B4JXQ6</accession>
<dbReference type="OMA" id="FHLINFQ"/>
<evidence type="ECO:0000256" key="1">
    <source>
        <dbReference type="SAM" id="MobiDB-lite"/>
    </source>
</evidence>
<sequence length="248" mass="27397">MSYLLTEIALEMLGYKFYDPNGEFHLMNFQQPLPIDVHPEEASLEHFINQPSTSETAIENGHPSTAYTNGSATASPISVNLQGTPVRALTKLVKTQKQSKTQPKSPAKSPPKPKPKLQPIAPAPATIVLPNTPTNPGPVPDGFKEPALIVLPKMSPNPRRTPAKALAKIVSYETRNIRNELTQRLDHSMAKETGTAKEEALLKCLSSEIEKIKDDANDIKEFRTDLEKDLKPIDGSRYETYLRTFGGE</sequence>
<dbReference type="HOGENOM" id="CLU_1284511_0_0_1"/>
<organism evidence="3">
    <name type="scientific">Drosophila grimshawi</name>
    <name type="common">Hawaiian fruit fly</name>
    <name type="synonym">Idiomyia grimshawi</name>
    <dbReference type="NCBI Taxonomy" id="7222"/>
    <lineage>
        <taxon>Eukaryota</taxon>
        <taxon>Metazoa</taxon>
        <taxon>Ecdysozoa</taxon>
        <taxon>Arthropoda</taxon>
        <taxon>Hexapoda</taxon>
        <taxon>Insecta</taxon>
        <taxon>Pterygota</taxon>
        <taxon>Neoptera</taxon>
        <taxon>Endopterygota</taxon>
        <taxon>Diptera</taxon>
        <taxon>Brachycera</taxon>
        <taxon>Muscomorpha</taxon>
        <taxon>Ephydroidea</taxon>
        <taxon>Drosophilidae</taxon>
        <taxon>Drosophila</taxon>
        <taxon>Hawaiian Drosophila</taxon>
    </lineage>
</organism>
<dbReference type="KEGG" id="dgr:6569465"/>
<proteinExistence type="predicted"/>
<feature type="compositionally biased region" description="Low complexity" evidence="1">
    <location>
        <begin position="95"/>
        <end position="107"/>
    </location>
</feature>
<dbReference type="FunCoup" id="B4JXQ6">
    <property type="interactions" value="7"/>
</dbReference>
<dbReference type="OrthoDB" id="7913971at2759"/>
<evidence type="ECO:0000313" key="3">
    <source>
        <dbReference type="Proteomes" id="UP000001070"/>
    </source>
</evidence>
<name>B4JXQ6_DROGR</name>
<dbReference type="AlphaFoldDB" id="B4JXQ6"/>
<gene>
    <name evidence="2" type="primary">Dgri\GH17784</name>
    <name evidence="2" type="ORF">Dgri_GH17784</name>
</gene>
<evidence type="ECO:0000313" key="2">
    <source>
        <dbReference type="EMBL" id="EDV95155.1"/>
    </source>
</evidence>
<keyword evidence="3" id="KW-1185">Reference proteome</keyword>
<dbReference type="Proteomes" id="UP000001070">
    <property type="component" value="Unassembled WGS sequence"/>
</dbReference>
<reference evidence="2 3" key="1">
    <citation type="journal article" date="2007" name="Nature">
        <title>Evolution of genes and genomes on the Drosophila phylogeny.</title>
        <authorList>
            <consortium name="Drosophila 12 Genomes Consortium"/>
            <person name="Clark A.G."/>
            <person name="Eisen M.B."/>
            <person name="Smith D.R."/>
            <person name="Bergman C.M."/>
            <person name="Oliver B."/>
            <person name="Markow T.A."/>
            <person name="Kaufman T.C."/>
            <person name="Kellis M."/>
            <person name="Gelbart W."/>
            <person name="Iyer V.N."/>
            <person name="Pollard D.A."/>
            <person name="Sackton T.B."/>
            <person name="Larracuente A.M."/>
            <person name="Singh N.D."/>
            <person name="Abad J.P."/>
            <person name="Abt D.N."/>
            <person name="Adryan B."/>
            <person name="Aguade M."/>
            <person name="Akashi H."/>
            <person name="Anderson W.W."/>
            <person name="Aquadro C.F."/>
            <person name="Ardell D.H."/>
            <person name="Arguello R."/>
            <person name="Artieri C.G."/>
            <person name="Barbash D.A."/>
            <person name="Barker D."/>
            <person name="Barsanti P."/>
            <person name="Batterham P."/>
            <person name="Batzoglou S."/>
            <person name="Begun D."/>
            <person name="Bhutkar A."/>
            <person name="Blanco E."/>
            <person name="Bosak S.A."/>
            <person name="Bradley R.K."/>
            <person name="Brand A.D."/>
            <person name="Brent M.R."/>
            <person name="Brooks A.N."/>
            <person name="Brown R.H."/>
            <person name="Butlin R.K."/>
            <person name="Caggese C."/>
            <person name="Calvi B.R."/>
            <person name="Bernardo de Carvalho A."/>
            <person name="Caspi A."/>
            <person name="Castrezana S."/>
            <person name="Celniker S.E."/>
            <person name="Chang J.L."/>
            <person name="Chapple C."/>
            <person name="Chatterji S."/>
            <person name="Chinwalla A."/>
            <person name="Civetta A."/>
            <person name="Clifton S.W."/>
            <person name="Comeron J.M."/>
            <person name="Costello J.C."/>
            <person name="Coyne J.A."/>
            <person name="Daub J."/>
            <person name="David R.G."/>
            <person name="Delcher A.L."/>
            <person name="Delehaunty K."/>
            <person name="Do C.B."/>
            <person name="Ebling H."/>
            <person name="Edwards K."/>
            <person name="Eickbush T."/>
            <person name="Evans J.D."/>
            <person name="Filipski A."/>
            <person name="Findeiss S."/>
            <person name="Freyhult E."/>
            <person name="Fulton L."/>
            <person name="Fulton R."/>
            <person name="Garcia A.C."/>
            <person name="Gardiner A."/>
            <person name="Garfield D.A."/>
            <person name="Garvin B.E."/>
            <person name="Gibson G."/>
            <person name="Gilbert D."/>
            <person name="Gnerre S."/>
            <person name="Godfrey J."/>
            <person name="Good R."/>
            <person name="Gotea V."/>
            <person name="Gravely B."/>
            <person name="Greenberg A.J."/>
            <person name="Griffiths-Jones S."/>
            <person name="Gross S."/>
            <person name="Guigo R."/>
            <person name="Gustafson E.A."/>
            <person name="Haerty W."/>
            <person name="Hahn M.W."/>
            <person name="Halligan D.L."/>
            <person name="Halpern A.L."/>
            <person name="Halter G.M."/>
            <person name="Han M.V."/>
            <person name="Heger A."/>
            <person name="Hillier L."/>
            <person name="Hinrichs A.S."/>
            <person name="Holmes I."/>
            <person name="Hoskins R.A."/>
            <person name="Hubisz M.J."/>
            <person name="Hultmark D."/>
            <person name="Huntley M.A."/>
            <person name="Jaffe D.B."/>
            <person name="Jagadeeshan S."/>
            <person name="Jeck W.R."/>
            <person name="Johnson J."/>
            <person name="Jones C.D."/>
            <person name="Jordan W.C."/>
            <person name="Karpen G.H."/>
            <person name="Kataoka E."/>
            <person name="Keightley P.D."/>
            <person name="Kheradpour P."/>
            <person name="Kirkness E.F."/>
            <person name="Koerich L.B."/>
            <person name="Kristiansen K."/>
            <person name="Kudrna D."/>
            <person name="Kulathinal R.J."/>
            <person name="Kumar S."/>
            <person name="Kwok R."/>
            <person name="Lander E."/>
            <person name="Langley C.H."/>
            <person name="Lapoint R."/>
            <person name="Lazzaro B.P."/>
            <person name="Lee S.J."/>
            <person name="Levesque L."/>
            <person name="Li R."/>
            <person name="Lin C.F."/>
            <person name="Lin M.F."/>
            <person name="Lindblad-Toh K."/>
            <person name="Llopart A."/>
            <person name="Long M."/>
            <person name="Low L."/>
            <person name="Lozovsky E."/>
            <person name="Lu J."/>
            <person name="Luo M."/>
            <person name="Machado C.A."/>
            <person name="Makalowski W."/>
            <person name="Marzo M."/>
            <person name="Matsuda M."/>
            <person name="Matzkin L."/>
            <person name="McAllister B."/>
            <person name="McBride C.S."/>
            <person name="McKernan B."/>
            <person name="McKernan K."/>
            <person name="Mendez-Lago M."/>
            <person name="Minx P."/>
            <person name="Mollenhauer M.U."/>
            <person name="Montooth K."/>
            <person name="Mount S.M."/>
            <person name="Mu X."/>
            <person name="Myers E."/>
            <person name="Negre B."/>
            <person name="Newfeld S."/>
            <person name="Nielsen R."/>
            <person name="Noor M.A."/>
            <person name="O'Grady P."/>
            <person name="Pachter L."/>
            <person name="Papaceit M."/>
            <person name="Parisi M.J."/>
            <person name="Parisi M."/>
            <person name="Parts L."/>
            <person name="Pedersen J.S."/>
            <person name="Pesole G."/>
            <person name="Phillippy A.M."/>
            <person name="Ponting C.P."/>
            <person name="Pop M."/>
            <person name="Porcelli D."/>
            <person name="Powell J.R."/>
            <person name="Prohaska S."/>
            <person name="Pruitt K."/>
            <person name="Puig M."/>
            <person name="Quesneville H."/>
            <person name="Ram K.R."/>
            <person name="Rand D."/>
            <person name="Rasmussen M.D."/>
            <person name="Reed L.K."/>
            <person name="Reenan R."/>
            <person name="Reily A."/>
            <person name="Remington K.A."/>
            <person name="Rieger T.T."/>
            <person name="Ritchie M.G."/>
            <person name="Robin C."/>
            <person name="Rogers Y.H."/>
            <person name="Rohde C."/>
            <person name="Rozas J."/>
            <person name="Rubenfield M.J."/>
            <person name="Ruiz A."/>
            <person name="Russo S."/>
            <person name="Salzberg S.L."/>
            <person name="Sanchez-Gracia A."/>
            <person name="Saranga D.J."/>
            <person name="Sato H."/>
            <person name="Schaeffer S.W."/>
            <person name="Schatz M.C."/>
            <person name="Schlenke T."/>
            <person name="Schwartz R."/>
            <person name="Segarra C."/>
            <person name="Singh R.S."/>
            <person name="Sirot L."/>
            <person name="Sirota M."/>
            <person name="Sisneros N.B."/>
            <person name="Smith C.D."/>
            <person name="Smith T.F."/>
            <person name="Spieth J."/>
            <person name="Stage D.E."/>
            <person name="Stark A."/>
            <person name="Stephan W."/>
            <person name="Strausberg R.L."/>
            <person name="Strempel S."/>
            <person name="Sturgill D."/>
            <person name="Sutton G."/>
            <person name="Sutton G.G."/>
            <person name="Tao W."/>
            <person name="Teichmann S."/>
            <person name="Tobari Y.N."/>
            <person name="Tomimura Y."/>
            <person name="Tsolas J.M."/>
            <person name="Valente V.L."/>
            <person name="Venter E."/>
            <person name="Venter J.C."/>
            <person name="Vicario S."/>
            <person name="Vieira F.G."/>
            <person name="Vilella A.J."/>
            <person name="Villasante A."/>
            <person name="Walenz B."/>
            <person name="Wang J."/>
            <person name="Wasserman M."/>
            <person name="Watts T."/>
            <person name="Wilson D."/>
            <person name="Wilson R.K."/>
            <person name="Wing R.A."/>
            <person name="Wolfner M.F."/>
            <person name="Wong A."/>
            <person name="Wong G.K."/>
            <person name="Wu C.I."/>
            <person name="Wu G."/>
            <person name="Yamamoto D."/>
            <person name="Yang H.P."/>
            <person name="Yang S.P."/>
            <person name="Yorke J.A."/>
            <person name="Yoshida K."/>
            <person name="Zdobnov E."/>
            <person name="Zhang P."/>
            <person name="Zhang Y."/>
            <person name="Zimin A.V."/>
            <person name="Baldwin J."/>
            <person name="Abdouelleil A."/>
            <person name="Abdulkadir J."/>
            <person name="Abebe A."/>
            <person name="Abera B."/>
            <person name="Abreu J."/>
            <person name="Acer S.C."/>
            <person name="Aftuck L."/>
            <person name="Alexander A."/>
            <person name="An P."/>
            <person name="Anderson E."/>
            <person name="Anderson S."/>
            <person name="Arachi H."/>
            <person name="Azer M."/>
            <person name="Bachantsang P."/>
            <person name="Barry A."/>
            <person name="Bayul T."/>
            <person name="Berlin A."/>
            <person name="Bessette D."/>
            <person name="Bloom T."/>
            <person name="Blye J."/>
            <person name="Boguslavskiy L."/>
            <person name="Bonnet C."/>
            <person name="Boukhgalter B."/>
            <person name="Bourzgui I."/>
            <person name="Brown A."/>
            <person name="Cahill P."/>
            <person name="Channer S."/>
            <person name="Cheshatsang Y."/>
            <person name="Chuda L."/>
            <person name="Citroen M."/>
            <person name="Collymore A."/>
            <person name="Cooke P."/>
            <person name="Costello M."/>
            <person name="D'Aco K."/>
            <person name="Daza R."/>
            <person name="De Haan G."/>
            <person name="DeGray S."/>
            <person name="DeMaso C."/>
            <person name="Dhargay N."/>
            <person name="Dooley K."/>
            <person name="Dooley E."/>
            <person name="Doricent M."/>
            <person name="Dorje P."/>
            <person name="Dorjee K."/>
            <person name="Dupes A."/>
            <person name="Elong R."/>
            <person name="Falk J."/>
            <person name="Farina A."/>
            <person name="Faro S."/>
            <person name="Ferguson D."/>
            <person name="Fisher S."/>
            <person name="Foley C.D."/>
            <person name="Franke A."/>
            <person name="Friedrich D."/>
            <person name="Gadbois L."/>
            <person name="Gearin G."/>
            <person name="Gearin C.R."/>
            <person name="Giannoukos G."/>
            <person name="Goode T."/>
            <person name="Graham J."/>
            <person name="Grandbois E."/>
            <person name="Grewal S."/>
            <person name="Gyaltsen K."/>
            <person name="Hafez N."/>
            <person name="Hagos B."/>
            <person name="Hall J."/>
            <person name="Henson C."/>
            <person name="Hollinger A."/>
            <person name="Honan T."/>
            <person name="Huard M.D."/>
            <person name="Hughes L."/>
            <person name="Hurhula B."/>
            <person name="Husby M.E."/>
            <person name="Kamat A."/>
            <person name="Kanga B."/>
            <person name="Kashin S."/>
            <person name="Khazanovich D."/>
            <person name="Kisner P."/>
            <person name="Lance K."/>
            <person name="Lara M."/>
            <person name="Lee W."/>
            <person name="Lennon N."/>
            <person name="Letendre F."/>
            <person name="LeVine R."/>
            <person name="Lipovsky A."/>
            <person name="Liu X."/>
            <person name="Liu J."/>
            <person name="Liu S."/>
            <person name="Lokyitsang T."/>
            <person name="Lokyitsang Y."/>
            <person name="Lubonja R."/>
            <person name="Lui A."/>
            <person name="MacDonald P."/>
            <person name="Magnisalis V."/>
            <person name="Maru K."/>
            <person name="Matthews C."/>
            <person name="McCusker W."/>
            <person name="McDonough S."/>
            <person name="Mehta T."/>
            <person name="Meldrim J."/>
            <person name="Meneus L."/>
            <person name="Mihai O."/>
            <person name="Mihalev A."/>
            <person name="Mihova T."/>
            <person name="Mittelman R."/>
            <person name="Mlenga V."/>
            <person name="Montmayeur A."/>
            <person name="Mulrain L."/>
            <person name="Navidi A."/>
            <person name="Naylor J."/>
            <person name="Negash T."/>
            <person name="Nguyen T."/>
            <person name="Nguyen N."/>
            <person name="Nicol R."/>
            <person name="Norbu C."/>
            <person name="Norbu N."/>
            <person name="Novod N."/>
            <person name="O'Neill B."/>
            <person name="Osman S."/>
            <person name="Markiewicz E."/>
            <person name="Oyono O.L."/>
            <person name="Patti C."/>
            <person name="Phunkhang P."/>
            <person name="Pierre F."/>
            <person name="Priest M."/>
            <person name="Raghuraman S."/>
            <person name="Rege F."/>
            <person name="Reyes R."/>
            <person name="Rise C."/>
            <person name="Rogov P."/>
            <person name="Ross K."/>
            <person name="Ryan E."/>
            <person name="Settipalli S."/>
            <person name="Shea T."/>
            <person name="Sherpa N."/>
            <person name="Shi L."/>
            <person name="Shih D."/>
            <person name="Sparrow T."/>
            <person name="Spaulding J."/>
            <person name="Stalker J."/>
            <person name="Stange-Thomann N."/>
            <person name="Stavropoulos S."/>
            <person name="Stone C."/>
            <person name="Strader C."/>
            <person name="Tesfaye S."/>
            <person name="Thomson T."/>
            <person name="Thoulutsang Y."/>
            <person name="Thoulutsang D."/>
            <person name="Topham K."/>
            <person name="Topping I."/>
            <person name="Tsamla T."/>
            <person name="Vassiliev H."/>
            <person name="Vo A."/>
            <person name="Wangchuk T."/>
            <person name="Wangdi T."/>
            <person name="Weiand M."/>
            <person name="Wilkinson J."/>
            <person name="Wilson A."/>
            <person name="Yadav S."/>
            <person name="Young G."/>
            <person name="Yu Q."/>
            <person name="Zembek L."/>
            <person name="Zhong D."/>
            <person name="Zimmer A."/>
            <person name="Zwirko Z."/>
            <person name="Jaffe D.B."/>
            <person name="Alvarez P."/>
            <person name="Brockman W."/>
            <person name="Butler J."/>
            <person name="Chin C."/>
            <person name="Gnerre S."/>
            <person name="Grabherr M."/>
            <person name="Kleber M."/>
            <person name="Mauceli E."/>
            <person name="MacCallum I."/>
        </authorList>
    </citation>
    <scope>NUCLEOTIDE SEQUENCE [LARGE SCALE GENOMIC DNA]</scope>
    <source>
        <strain evidence="3">Tucson 15287-2541.00</strain>
    </source>
</reference>
<dbReference type="eggNOG" id="ENOG502T963">
    <property type="taxonomic scope" value="Eukaryota"/>
</dbReference>
<dbReference type="PhylomeDB" id="B4JXQ6"/>
<dbReference type="InParanoid" id="B4JXQ6"/>
<protein>
    <submittedName>
        <fullName evidence="2">GH17784</fullName>
    </submittedName>
</protein>